<keyword evidence="13" id="KW-1185">Reference proteome</keyword>
<dbReference type="OrthoDB" id="2789670at2759"/>
<keyword evidence="6" id="KW-0560">Oxidoreductase</keyword>
<dbReference type="Gene3D" id="3.40.50.1820">
    <property type="entry name" value="alpha/beta hydrolase"/>
    <property type="match status" value="1"/>
</dbReference>
<protein>
    <recommendedName>
        <fullName evidence="11">AB hydrolase-1 domain-containing protein</fullName>
    </recommendedName>
</protein>
<dbReference type="PRINTS" id="PR00385">
    <property type="entry name" value="P450"/>
</dbReference>
<evidence type="ECO:0000256" key="6">
    <source>
        <dbReference type="ARBA" id="ARBA00023002"/>
    </source>
</evidence>
<comment type="caution">
    <text evidence="12">The sequence shown here is derived from an EMBL/GenBank/DDBJ whole genome shotgun (WGS) entry which is preliminary data.</text>
</comment>
<reference evidence="12 13" key="1">
    <citation type="submission" date="2019-02" db="EMBL/GenBank/DDBJ databases">
        <title>Genome sequencing of the rare red list fungi Bondarzewia mesenterica.</title>
        <authorList>
            <person name="Buettner E."/>
            <person name="Kellner H."/>
        </authorList>
    </citation>
    <scope>NUCLEOTIDE SEQUENCE [LARGE SCALE GENOMIC DNA]</scope>
    <source>
        <strain evidence="12 13">DSM 108281</strain>
    </source>
</reference>
<comment type="similarity">
    <text evidence="3">Belongs to the cytochrome P450 family.</text>
</comment>
<dbReference type="InterPro" id="IPR000073">
    <property type="entry name" value="AB_hydrolase_1"/>
</dbReference>
<dbReference type="AlphaFoldDB" id="A0A4S4M7T9"/>
<comment type="pathway">
    <text evidence="2">Secondary metabolite biosynthesis.</text>
</comment>
<keyword evidence="7 9" id="KW-0408">Iron</keyword>
<dbReference type="Pfam" id="PF00067">
    <property type="entry name" value="p450"/>
    <property type="match status" value="1"/>
</dbReference>
<evidence type="ECO:0000256" key="7">
    <source>
        <dbReference type="ARBA" id="ARBA00023004"/>
    </source>
</evidence>
<name>A0A4S4M7T9_9AGAM</name>
<evidence type="ECO:0000256" key="3">
    <source>
        <dbReference type="ARBA" id="ARBA00010617"/>
    </source>
</evidence>
<evidence type="ECO:0000256" key="9">
    <source>
        <dbReference type="PIRSR" id="PIRSR602401-1"/>
    </source>
</evidence>
<dbReference type="PANTHER" id="PTHR46300">
    <property type="entry name" value="P450, PUTATIVE (EUROFUNG)-RELATED-RELATED"/>
    <property type="match status" value="1"/>
</dbReference>
<dbReference type="GO" id="GO:0016705">
    <property type="term" value="F:oxidoreductase activity, acting on paired donors, with incorporation or reduction of molecular oxygen"/>
    <property type="evidence" value="ECO:0007669"/>
    <property type="project" value="InterPro"/>
</dbReference>
<dbReference type="InterPro" id="IPR001128">
    <property type="entry name" value="Cyt_P450"/>
</dbReference>
<dbReference type="Gene3D" id="1.10.630.10">
    <property type="entry name" value="Cytochrome P450"/>
    <property type="match status" value="1"/>
</dbReference>
<sequence length="880" mass="97261">MANTGFARLLVVFLLACVLSQIADARILNGTIAVGVNNTVLSYTDSGVPSGNLRSSYTTIFAVNGMGFNSGIFSKVQSLAGAAGFRIVAVNRRGYAGSTPYTAAELENNIPPLSADGKSGGAALVGWSLGNILSLAAIAHVDALPQDVQSRLASKVHTVIMQEPSSNALGLPAAPQNWVPQIDTSIPSDVRVPAFAQWVTAYFQHGNLSTRDPNVLSYVLPATFRTPSIFNMSQSQFQSIVDTGVNPVIDSQLIALAPQLLESYEGANYNTTIRSLLPKMKNWFVTGDVSAAFGPYALWLVQNDNDAAGGGLVNFKVIHGVNHFMHWDNPETALQVYHDYPYGISSTTWWRFPLMELLTSPLSALLFLSACCALAILFLRRNGRYARLPLPPSPSSLQRSHEFPWTLYAECSKTLGPLISLPAPPLSRPIIVINTTTAANDLLEKRRAFACRPRSPMAELLGRQDNIGFTYYGDRLKKMRKVLHASLNASAVPLYWSQLLDSQSLTLARDLLTSPETFYEAVEIHIQELIVRLTYGRKPDAEYIRIAKEVMRDTWEGLQPDRWMVNLIPALIWTPAWMPGAGFKRWARSARQLFLQTTRTPFYEVKASVDQGQAEASFVQQSLEELPAQHQQSDEDIIMCAAGSLFSAGTETVSGAILTFLLLMARHEEIQARAYEEIVTVAGKDRLPNLNDQQSLPFVDAVIQEVHRFHPAVPLATHSNYAADEYHGFRIPEKTWILANVWAMVHDENVYTEPNIFRPERFMPEDGADAPPDPRILTYGFGRRRCPGAHLANAVLYLNVSRILALYTICPEVKDGNPSPPPLDFMNAFVPYVRPMDYTWYTVSPVSQGTEIISMQIRASSKRRGITISDAGLSRLDAKT</sequence>
<dbReference type="EMBL" id="SGPL01000005">
    <property type="protein sequence ID" value="THH21249.1"/>
    <property type="molecule type" value="Genomic_DNA"/>
</dbReference>
<organism evidence="12 13">
    <name type="scientific">Bondarzewia mesenterica</name>
    <dbReference type="NCBI Taxonomy" id="1095465"/>
    <lineage>
        <taxon>Eukaryota</taxon>
        <taxon>Fungi</taxon>
        <taxon>Dikarya</taxon>
        <taxon>Basidiomycota</taxon>
        <taxon>Agaricomycotina</taxon>
        <taxon>Agaricomycetes</taxon>
        <taxon>Russulales</taxon>
        <taxon>Bondarzewiaceae</taxon>
        <taxon>Bondarzewia</taxon>
    </lineage>
</organism>
<dbReference type="Proteomes" id="UP000310158">
    <property type="component" value="Unassembled WGS sequence"/>
</dbReference>
<feature type="signal peptide" evidence="10">
    <location>
        <begin position="1"/>
        <end position="25"/>
    </location>
</feature>
<dbReference type="PANTHER" id="PTHR46300:SF7">
    <property type="entry name" value="P450, PUTATIVE (EUROFUNG)-RELATED"/>
    <property type="match status" value="1"/>
</dbReference>
<keyword evidence="4 9" id="KW-0349">Heme</keyword>
<feature type="domain" description="AB hydrolase-1" evidence="11">
    <location>
        <begin position="63"/>
        <end position="331"/>
    </location>
</feature>
<keyword evidence="8" id="KW-0503">Monooxygenase</keyword>
<dbReference type="CDD" id="cd11065">
    <property type="entry name" value="CYP64-like"/>
    <property type="match status" value="1"/>
</dbReference>
<dbReference type="GO" id="GO:0004497">
    <property type="term" value="F:monooxygenase activity"/>
    <property type="evidence" value="ECO:0007669"/>
    <property type="project" value="UniProtKB-KW"/>
</dbReference>
<evidence type="ECO:0000256" key="10">
    <source>
        <dbReference type="SAM" id="SignalP"/>
    </source>
</evidence>
<dbReference type="InterPro" id="IPR029058">
    <property type="entry name" value="AB_hydrolase_fold"/>
</dbReference>
<evidence type="ECO:0000259" key="11">
    <source>
        <dbReference type="Pfam" id="PF12697"/>
    </source>
</evidence>
<evidence type="ECO:0000313" key="13">
    <source>
        <dbReference type="Proteomes" id="UP000310158"/>
    </source>
</evidence>
<evidence type="ECO:0000256" key="1">
    <source>
        <dbReference type="ARBA" id="ARBA00001971"/>
    </source>
</evidence>
<dbReference type="SUPFAM" id="SSF53474">
    <property type="entry name" value="alpha/beta-Hydrolases"/>
    <property type="match status" value="1"/>
</dbReference>
<evidence type="ECO:0000256" key="8">
    <source>
        <dbReference type="ARBA" id="ARBA00023033"/>
    </source>
</evidence>
<dbReference type="GO" id="GO:0005506">
    <property type="term" value="F:iron ion binding"/>
    <property type="evidence" value="ECO:0007669"/>
    <property type="project" value="InterPro"/>
</dbReference>
<evidence type="ECO:0000256" key="4">
    <source>
        <dbReference type="ARBA" id="ARBA00022617"/>
    </source>
</evidence>
<dbReference type="PRINTS" id="PR00463">
    <property type="entry name" value="EP450I"/>
</dbReference>
<accession>A0A4S4M7T9</accession>
<evidence type="ECO:0000256" key="2">
    <source>
        <dbReference type="ARBA" id="ARBA00005179"/>
    </source>
</evidence>
<dbReference type="SUPFAM" id="SSF48264">
    <property type="entry name" value="Cytochrome P450"/>
    <property type="match status" value="1"/>
</dbReference>
<comment type="cofactor">
    <cofactor evidence="1 9">
        <name>heme</name>
        <dbReference type="ChEBI" id="CHEBI:30413"/>
    </cofactor>
</comment>
<dbReference type="InterPro" id="IPR050364">
    <property type="entry name" value="Cytochrome_P450_fung"/>
</dbReference>
<dbReference type="GO" id="GO:0020037">
    <property type="term" value="F:heme binding"/>
    <property type="evidence" value="ECO:0007669"/>
    <property type="project" value="InterPro"/>
</dbReference>
<feature type="chain" id="PRO_5020932512" description="AB hydrolase-1 domain-containing protein" evidence="10">
    <location>
        <begin position="26"/>
        <end position="880"/>
    </location>
</feature>
<evidence type="ECO:0000313" key="12">
    <source>
        <dbReference type="EMBL" id="THH21249.1"/>
    </source>
</evidence>
<dbReference type="InterPro" id="IPR036396">
    <property type="entry name" value="Cyt_P450_sf"/>
</dbReference>
<proteinExistence type="inferred from homology"/>
<feature type="binding site" description="axial binding residue" evidence="9">
    <location>
        <position position="786"/>
    </location>
    <ligand>
        <name>heme</name>
        <dbReference type="ChEBI" id="CHEBI:30413"/>
    </ligand>
    <ligandPart>
        <name>Fe</name>
        <dbReference type="ChEBI" id="CHEBI:18248"/>
    </ligandPart>
</feature>
<dbReference type="Pfam" id="PF12697">
    <property type="entry name" value="Abhydrolase_6"/>
    <property type="match status" value="1"/>
</dbReference>
<gene>
    <name evidence="12" type="ORF">EW146_g258</name>
</gene>
<evidence type="ECO:0000256" key="5">
    <source>
        <dbReference type="ARBA" id="ARBA00022723"/>
    </source>
</evidence>
<dbReference type="InterPro" id="IPR002401">
    <property type="entry name" value="Cyt_P450_E_grp-I"/>
</dbReference>
<keyword evidence="10" id="KW-0732">Signal</keyword>
<keyword evidence="5 9" id="KW-0479">Metal-binding</keyword>